<dbReference type="EMBL" id="JBHTGP010000003">
    <property type="protein sequence ID" value="MFD0684187.1"/>
    <property type="molecule type" value="Genomic_DNA"/>
</dbReference>
<reference evidence="2" key="1">
    <citation type="journal article" date="2019" name="Int. J. Syst. Evol. Microbiol.">
        <title>The Global Catalogue of Microorganisms (GCM) 10K type strain sequencing project: providing services to taxonomists for standard genome sequencing and annotation.</title>
        <authorList>
            <consortium name="The Broad Institute Genomics Platform"/>
            <consortium name="The Broad Institute Genome Sequencing Center for Infectious Disease"/>
            <person name="Wu L."/>
            <person name="Ma J."/>
        </authorList>
    </citation>
    <scope>NUCLEOTIDE SEQUENCE [LARGE SCALE GENOMIC DNA]</scope>
    <source>
        <strain evidence="2">JCM 9371</strain>
    </source>
</reference>
<protein>
    <recommendedName>
        <fullName evidence="3">Peptidoglycan-binding protein</fullName>
    </recommendedName>
</protein>
<name>A0ABW2XHH6_9ACTN</name>
<accession>A0ABW2XHH6</accession>
<organism evidence="1 2">
    <name type="scientific">Actinomadura fibrosa</name>
    <dbReference type="NCBI Taxonomy" id="111802"/>
    <lineage>
        <taxon>Bacteria</taxon>
        <taxon>Bacillati</taxon>
        <taxon>Actinomycetota</taxon>
        <taxon>Actinomycetes</taxon>
        <taxon>Streptosporangiales</taxon>
        <taxon>Thermomonosporaceae</taxon>
        <taxon>Actinomadura</taxon>
    </lineage>
</organism>
<dbReference type="Proteomes" id="UP001597063">
    <property type="component" value="Unassembled WGS sequence"/>
</dbReference>
<dbReference type="RefSeq" id="WP_131756276.1">
    <property type="nucleotide sequence ID" value="NZ_CAACUY010000014.1"/>
</dbReference>
<evidence type="ECO:0000313" key="1">
    <source>
        <dbReference type="EMBL" id="MFD0684187.1"/>
    </source>
</evidence>
<sequence length="795" mass="86880">MVLKINARAVTAELRVISTAMSEVTRLMGPQIWQGGSAASFTTDLQGHGRALNRMILDVERTVAYFNQTPSTYDVPEIPRATPAAGRPGIASVSPNGLERLETALTRAADRLPSSGKMIRGLLDLAYPDIPSTTACDRTAYWCHTEATRMRNRIMYALAENQANPTLLVRSPLTQVPDLERFGRKQMTELGRLQATALNNTLKSPSSFTPQFLTEMGRTLAANTKDDGYLTTFFGNVTPGSIGKLAYRLHQQHGGNALTPEDKKLLGEVGTALATLSRKKTGTAATTNALGPIGDDMPGQALLVKLSSPKVKWSSAVLTDMAKAALRWRQQYPSYAITEKMLVDKSSVTITVNQPDHPWWWDWGLEPPENVQDLKTFSTYDPALSVLGRISQQKDLTAARTLASTELEGAFTIKDAEKAKPLTWLTRGNGGTYASLLIAPDWPDGGTAAGRVIQLATTPEKGHEEQAAANAAEIMKTVAWWNDKGREAVNKLLTKDSPPDWLPWFDVIPRTDQAPEGTQHSKHYALELGSGLRTGLLDMTRTYLPAVAIAGLNDGGSKGAPDIDHATGATYIDIGGRDMQLFLRSLAMDDKAWTQLGLAAQAYRQQILAWGIKHDQLDDAITRAGRLEGNLISAYGQERTLHEELTLAQFEEAKKQFTMLRDVGSTILGSTPVGAVPGATDVYNKGTDLELDKIKYSDFQKRMDEIDGKYANYADQLYVDLALAIQLVKGTHTGDPELDKALTYSKKHGYENGDLKVAMRNFEFSKIDVKGGTGLSVVNHVELTADLNRPLPKKS</sequence>
<evidence type="ECO:0008006" key="3">
    <source>
        <dbReference type="Google" id="ProtNLM"/>
    </source>
</evidence>
<comment type="caution">
    <text evidence="1">The sequence shown here is derived from an EMBL/GenBank/DDBJ whole genome shotgun (WGS) entry which is preliminary data.</text>
</comment>
<evidence type="ECO:0000313" key="2">
    <source>
        <dbReference type="Proteomes" id="UP001597063"/>
    </source>
</evidence>
<proteinExistence type="predicted"/>
<gene>
    <name evidence="1" type="ORF">ACFQZM_06755</name>
</gene>
<keyword evidence="2" id="KW-1185">Reference proteome</keyword>